<organism evidence="12 13">
    <name type="scientific">Rhodotorula diobovata</name>
    <dbReference type="NCBI Taxonomy" id="5288"/>
    <lineage>
        <taxon>Eukaryota</taxon>
        <taxon>Fungi</taxon>
        <taxon>Dikarya</taxon>
        <taxon>Basidiomycota</taxon>
        <taxon>Pucciniomycotina</taxon>
        <taxon>Microbotryomycetes</taxon>
        <taxon>Sporidiobolales</taxon>
        <taxon>Sporidiobolaceae</taxon>
        <taxon>Rhodotorula</taxon>
    </lineage>
</organism>
<dbReference type="GO" id="GO:1901255">
    <property type="term" value="P:nucleotide-excision repair involved in interstrand cross-link repair"/>
    <property type="evidence" value="ECO:0007669"/>
    <property type="project" value="TreeGrafter"/>
</dbReference>
<dbReference type="STRING" id="5288.A0A5C5FM84"/>
<dbReference type="InterPro" id="IPR006166">
    <property type="entry name" value="ERCC4_domain"/>
</dbReference>
<dbReference type="SMART" id="SM00891">
    <property type="entry name" value="ERCC4"/>
    <property type="match status" value="1"/>
</dbReference>
<dbReference type="OrthoDB" id="361020at2759"/>
<dbReference type="GO" id="GO:0000712">
    <property type="term" value="P:resolution of meiotic recombination intermediates"/>
    <property type="evidence" value="ECO:0007669"/>
    <property type="project" value="TreeGrafter"/>
</dbReference>
<proteinExistence type="inferred from homology"/>
<sequence>MPPKQSRPDKGKGKAREDPASAGKVKPVNARKHSLDSSALLPFQRNILHQLLPPDNAPPSTGDALLVMGRGLGLRTVVTTFLKIYDMPDKLVLVVNATPEEEQSFAEEVGMRLKTIGYTVTEDKRERMYKDGGLFSVTSSILIADMIKERIPTALITGMVVLHAEEVKATSQEAFVVRLYRESNKIGFLKAFSDRPETFSFGFSPLQTTLMQLKLREVLLLPRFHDDVDRDLKKRQADVVEIYQPLTRDMLDIQTAILECMELTLSEIKRSNHYLEIEDLTVENALFSSFDRLVRTKLDPVWHKVGPKMRGLVRDLTELRKLQDSLLSSDCVEFNQYLETLLSSHSPAVSGSLDRRDRPAWLGTAAADTIFTVARNRVYRQNRVEAPPDRTRETTVDGLELPDDLAEGDWSAARAGAEGPTDEEEQMLRELEETAMRERGEMPPPPPPGAGAEAGPSGAGGRASKEGGQKKQRIKWMPPGVEPVLEEQPKWLVLSEVLEEIEQQMMTADVHPYGSNDTILVMCSSTRTCLTLGSYLADSNPDAGTGHNMLESKLQSYFYWKAHVGKMQKSLKRTPDFAKGARRSTSTPGTSGGGATGSSSAGTGTPYGAKRPSDDAGEMSAALRNKDQRRGQAPPTKRRRVRGGGAAGSNGGATRAGAGAGAAGQGSGGGRAPLFAAATGANPEAFEEDVQKIADMVDSSGAPSSVEAELLDEEAAFDEVEFNEYFGLISNEDLVIIRPYLGDEDDRVLDELRPKYVVMFDPTPAFVRRIETYRAGHPGLAIRVYFLAYKDSVEEQKYLSEIRREKDAFVRLIEEKGSMAIPHEAEYRPEEQEEGLLRTVSSSRIGGGKQATQQQPTVVVDMREFRSSLPSLLHAGRFDIRAKTLGIGDYIVTPEMAVERKSIPDLIGSFNSGRLFGQCELMTAHYKEPILLIEFDEKKSFNLETYVETKTRSADAQDYDLRAKLVLLTISFPKLRIIWSSSPYQTVEIFRELKEGRAEPDEDHAALVGAEEGDQLALAEGSTAGNPTPMEVLRALPGVNSKNYRYLAGQVENLEALVGLSLNELQGLIGNEPAKQLHGFMQTDLHYA</sequence>
<evidence type="ECO:0000313" key="13">
    <source>
        <dbReference type="Proteomes" id="UP000311382"/>
    </source>
</evidence>
<dbReference type="Proteomes" id="UP000311382">
    <property type="component" value="Unassembled WGS sequence"/>
</dbReference>
<feature type="compositionally biased region" description="Basic and acidic residues" evidence="10">
    <location>
        <begin position="1"/>
        <end position="19"/>
    </location>
</feature>
<keyword evidence="13" id="KW-1185">Reference proteome</keyword>
<dbReference type="GO" id="GO:0000110">
    <property type="term" value="C:nucleotide-excision repair factor 1 complex"/>
    <property type="evidence" value="ECO:0007669"/>
    <property type="project" value="TreeGrafter"/>
</dbReference>
<evidence type="ECO:0000313" key="12">
    <source>
        <dbReference type="EMBL" id="TNY17306.1"/>
    </source>
</evidence>
<feature type="compositionally biased region" description="Gly residues" evidence="10">
    <location>
        <begin position="658"/>
        <end position="669"/>
    </location>
</feature>
<dbReference type="GO" id="GO:0003697">
    <property type="term" value="F:single-stranded DNA binding"/>
    <property type="evidence" value="ECO:0007669"/>
    <property type="project" value="TreeGrafter"/>
</dbReference>
<protein>
    <recommendedName>
        <fullName evidence="11">ERCC4 domain-containing protein</fullName>
    </recommendedName>
</protein>
<evidence type="ECO:0000256" key="5">
    <source>
        <dbReference type="ARBA" id="ARBA00022763"/>
    </source>
</evidence>
<dbReference type="Pfam" id="PF02732">
    <property type="entry name" value="ERCC4"/>
    <property type="match status" value="1"/>
</dbReference>
<comment type="similarity">
    <text evidence="2">Belongs to the XPF family.</text>
</comment>
<evidence type="ECO:0000256" key="4">
    <source>
        <dbReference type="ARBA" id="ARBA00022759"/>
    </source>
</evidence>
<feature type="region of interest" description="Disordered" evidence="10">
    <location>
        <begin position="382"/>
        <end position="406"/>
    </location>
</feature>
<evidence type="ECO:0000256" key="1">
    <source>
        <dbReference type="ARBA" id="ARBA00004123"/>
    </source>
</evidence>
<dbReference type="InterPro" id="IPR011335">
    <property type="entry name" value="Restrct_endonuc-II-like"/>
</dbReference>
<name>A0A5C5FM84_9BASI</name>
<evidence type="ECO:0000256" key="6">
    <source>
        <dbReference type="ARBA" id="ARBA00022801"/>
    </source>
</evidence>
<comment type="subcellular location">
    <subcellularLocation>
        <location evidence="1">Nucleus</location>
    </subcellularLocation>
</comment>
<feature type="compositionally biased region" description="Basic and acidic residues" evidence="10">
    <location>
        <begin position="382"/>
        <end position="395"/>
    </location>
</feature>
<evidence type="ECO:0000256" key="2">
    <source>
        <dbReference type="ARBA" id="ARBA00010015"/>
    </source>
</evidence>
<keyword evidence="6" id="KW-0378">Hydrolase</keyword>
<dbReference type="InterPro" id="IPR047520">
    <property type="entry name" value="XPF_nuclease"/>
</dbReference>
<gene>
    <name evidence="12" type="ORF">DMC30DRAFT_127490</name>
</gene>
<evidence type="ECO:0000256" key="7">
    <source>
        <dbReference type="ARBA" id="ARBA00023125"/>
    </source>
</evidence>
<dbReference type="InterPro" id="IPR010994">
    <property type="entry name" value="RuvA_2-like"/>
</dbReference>
<evidence type="ECO:0000256" key="10">
    <source>
        <dbReference type="SAM" id="MobiDB-lite"/>
    </source>
</evidence>
<keyword evidence="5" id="KW-0227">DNA damage</keyword>
<dbReference type="AlphaFoldDB" id="A0A5C5FM84"/>
<dbReference type="Gene3D" id="3.40.50.10130">
    <property type="match status" value="1"/>
</dbReference>
<dbReference type="GO" id="GO:0000014">
    <property type="term" value="F:single-stranded DNA endodeoxyribonuclease activity"/>
    <property type="evidence" value="ECO:0007669"/>
    <property type="project" value="TreeGrafter"/>
</dbReference>
<accession>A0A5C5FM84</accession>
<evidence type="ECO:0000259" key="11">
    <source>
        <dbReference type="SMART" id="SM00891"/>
    </source>
</evidence>
<keyword evidence="9" id="KW-0539">Nucleus</keyword>
<dbReference type="GO" id="GO:0003684">
    <property type="term" value="F:damaged DNA binding"/>
    <property type="evidence" value="ECO:0007669"/>
    <property type="project" value="TreeGrafter"/>
</dbReference>
<reference evidence="12 13" key="1">
    <citation type="submission" date="2019-03" db="EMBL/GenBank/DDBJ databases">
        <title>Rhodosporidium diobovatum UCD-FST 08-225 genome sequencing, assembly, and annotation.</title>
        <authorList>
            <person name="Fakankun I.U."/>
            <person name="Fristensky B."/>
            <person name="Levin D.B."/>
        </authorList>
    </citation>
    <scope>NUCLEOTIDE SEQUENCE [LARGE SCALE GENOMIC DNA]</scope>
    <source>
        <strain evidence="12 13">UCD-FST 08-225</strain>
    </source>
</reference>
<feature type="region of interest" description="Disordered" evidence="10">
    <location>
        <begin position="571"/>
        <end position="669"/>
    </location>
</feature>
<evidence type="ECO:0000256" key="9">
    <source>
        <dbReference type="ARBA" id="ARBA00023242"/>
    </source>
</evidence>
<comment type="caution">
    <text evidence="12">The sequence shown here is derived from an EMBL/GenBank/DDBJ whole genome shotgun (WGS) entry which is preliminary data.</text>
</comment>
<dbReference type="PANTHER" id="PTHR10150">
    <property type="entry name" value="DNA REPAIR ENDONUCLEASE XPF"/>
    <property type="match status" value="1"/>
</dbReference>
<keyword evidence="3" id="KW-0540">Nuclease</keyword>
<feature type="region of interest" description="Disordered" evidence="10">
    <location>
        <begin position="1"/>
        <end position="31"/>
    </location>
</feature>
<keyword evidence="4" id="KW-0255">Endonuclease</keyword>
<dbReference type="SUPFAM" id="SSF52980">
    <property type="entry name" value="Restriction endonuclease-like"/>
    <property type="match status" value="1"/>
</dbReference>
<keyword evidence="7" id="KW-0238">DNA-binding</keyword>
<evidence type="ECO:0000256" key="8">
    <source>
        <dbReference type="ARBA" id="ARBA00023204"/>
    </source>
</evidence>
<feature type="compositionally biased region" description="Low complexity" evidence="10">
    <location>
        <begin position="597"/>
        <end position="606"/>
    </location>
</feature>
<feature type="region of interest" description="Disordered" evidence="10">
    <location>
        <begin position="437"/>
        <end position="474"/>
    </location>
</feature>
<dbReference type="CDD" id="cd20078">
    <property type="entry name" value="XPF_nuclease_XPF_euk"/>
    <property type="match status" value="1"/>
</dbReference>
<dbReference type="GO" id="GO:0000724">
    <property type="term" value="P:double-strand break repair via homologous recombination"/>
    <property type="evidence" value="ECO:0007669"/>
    <property type="project" value="TreeGrafter"/>
</dbReference>
<dbReference type="EMBL" id="SOZI01000217">
    <property type="protein sequence ID" value="TNY17306.1"/>
    <property type="molecule type" value="Genomic_DNA"/>
</dbReference>
<feature type="domain" description="ERCC4" evidence="11">
    <location>
        <begin position="857"/>
        <end position="937"/>
    </location>
</feature>
<dbReference type="PANTHER" id="PTHR10150:SF0">
    <property type="entry name" value="DNA REPAIR ENDONUCLEASE XPF"/>
    <property type="match status" value="1"/>
</dbReference>
<dbReference type="FunFam" id="3.40.50.10130:FF:000002">
    <property type="entry name" value="DNA repair endonuclease XPF"/>
    <property type="match status" value="1"/>
</dbReference>
<keyword evidence="8" id="KW-0234">DNA repair</keyword>
<dbReference type="Gene3D" id="1.10.150.20">
    <property type="entry name" value="5' to 3' exonuclease, C-terminal subdomain"/>
    <property type="match status" value="1"/>
</dbReference>
<dbReference type="SUPFAM" id="SSF47781">
    <property type="entry name" value="RuvA domain 2-like"/>
    <property type="match status" value="1"/>
</dbReference>
<evidence type="ECO:0000256" key="3">
    <source>
        <dbReference type="ARBA" id="ARBA00022722"/>
    </source>
</evidence>